<evidence type="ECO:0000313" key="2">
    <source>
        <dbReference type="EMBL" id="SEJ40250.1"/>
    </source>
</evidence>
<evidence type="ECO:0000259" key="1">
    <source>
        <dbReference type="Pfam" id="PF08937"/>
    </source>
</evidence>
<dbReference type="AlphaFoldDB" id="A0A1H6YSF2"/>
<name>A0A1H6YSF2_9FLAO</name>
<dbReference type="InterPro" id="IPR015032">
    <property type="entry name" value="ThsB__TIR-like_domain"/>
</dbReference>
<organism evidence="2 3">
    <name type="scientific">Myroides marinus</name>
    <dbReference type="NCBI Taxonomy" id="703342"/>
    <lineage>
        <taxon>Bacteria</taxon>
        <taxon>Pseudomonadati</taxon>
        <taxon>Bacteroidota</taxon>
        <taxon>Flavobacteriia</taxon>
        <taxon>Flavobacteriales</taxon>
        <taxon>Flavobacteriaceae</taxon>
        <taxon>Myroides</taxon>
    </lineage>
</organism>
<protein>
    <submittedName>
        <fullName evidence="2">MTH538 TIR-like domain</fullName>
    </submittedName>
</protein>
<gene>
    <name evidence="2" type="ORF">SAMN04488018_1338</name>
</gene>
<feature type="domain" description="Thoeris protein ThsB TIR-like" evidence="1">
    <location>
        <begin position="41"/>
        <end position="139"/>
    </location>
</feature>
<sequence length="238" mass="27752">MGKKFFVSYKYSDSQVQDLNIYEEIRDFSGNVHKQKVVTTARQYVDKIDELLEEGDHIYKGEDDGEDMNTLEDSTIGSKLGDKIFDSTVTIVLVSKGMKETYSSEKDQWMPWEISYSLKEQSREGGRSKTNAVLAVVLPDKSGSYNYYIEDNSCPYCKCRTLKTNFLFQILRDNMFNKKKPVFTECNNHTYNKPHKGYSSFIHSVKWGDFYDNLNKYIDIAVEIRQKIDDYELTKTIK</sequence>
<dbReference type="RefSeq" id="WP_074748304.1">
    <property type="nucleotide sequence ID" value="NZ_FNYS01000033.1"/>
</dbReference>
<evidence type="ECO:0000313" key="3">
    <source>
        <dbReference type="Proteomes" id="UP000183077"/>
    </source>
</evidence>
<dbReference type="Pfam" id="PF08937">
    <property type="entry name" value="ThsB_TIR"/>
    <property type="match status" value="1"/>
</dbReference>
<accession>A0A1H6YSF2</accession>
<proteinExistence type="predicted"/>
<dbReference type="EMBL" id="FNYS01000033">
    <property type="protein sequence ID" value="SEJ40250.1"/>
    <property type="molecule type" value="Genomic_DNA"/>
</dbReference>
<dbReference type="Proteomes" id="UP000183077">
    <property type="component" value="Unassembled WGS sequence"/>
</dbReference>
<dbReference type="GeneID" id="82258781"/>
<reference evidence="2 3" key="1">
    <citation type="submission" date="2016-10" db="EMBL/GenBank/DDBJ databases">
        <authorList>
            <person name="de Groot N.N."/>
        </authorList>
    </citation>
    <scope>NUCLEOTIDE SEQUENCE [LARGE SCALE GENOMIC DNA]</scope>
    <source>
        <strain evidence="2 3">DSM 23048</strain>
    </source>
</reference>